<name>A0ABQ9JHF3_9CUCU</name>
<organism evidence="2 3">
    <name type="scientific">Molorchus minor</name>
    <dbReference type="NCBI Taxonomy" id="1323400"/>
    <lineage>
        <taxon>Eukaryota</taxon>
        <taxon>Metazoa</taxon>
        <taxon>Ecdysozoa</taxon>
        <taxon>Arthropoda</taxon>
        <taxon>Hexapoda</taxon>
        <taxon>Insecta</taxon>
        <taxon>Pterygota</taxon>
        <taxon>Neoptera</taxon>
        <taxon>Endopterygota</taxon>
        <taxon>Coleoptera</taxon>
        <taxon>Polyphaga</taxon>
        <taxon>Cucujiformia</taxon>
        <taxon>Chrysomeloidea</taxon>
        <taxon>Cerambycidae</taxon>
        <taxon>Lamiinae</taxon>
        <taxon>Monochamini</taxon>
        <taxon>Molorchus</taxon>
    </lineage>
</organism>
<dbReference type="SUPFAM" id="SSF56672">
    <property type="entry name" value="DNA/RNA polymerases"/>
    <property type="match status" value="1"/>
</dbReference>
<dbReference type="PANTHER" id="PTHR47331:SF4">
    <property type="entry name" value="PEPTIDASE S1 DOMAIN-CONTAINING PROTEIN"/>
    <property type="match status" value="1"/>
</dbReference>
<sequence>MVDIVIYSNVYSHKKFKISCAILPEITCRLPQVKINSCNWNIPNDIQLADPTFTQPSDIDVLIGADLYYQLLCNGMIKLGPNLPTLVNTQLGWIIGGVFSQNLPFSPKIQTSVLSVNDIPTNSNSSIVLFSRMEETESIEKIVSKFWSIEELPHKITLSREDELAESIFLKTTKILENGSYQVDLPLKSGSENTKLDVAERNSSKFPLASQVLLEQCYMDDILGVADTSTELIQLYSDLQRLLNSSGFHLHKWCSNSEVLIDRILKENSLTHDIKFDDTPNKVLGLKWNPRTDEFCISIPDGLESKPPITKRKILSLVAQCYDPLGFLSLVVIRGKLLIQALWKMKLDWDTPITDGSLLLEWSSFIDNFYLLKTLKIPRYLFLSKDIRSIEFHGFADASMKAYAACVYIRAVYEDNSVSSRLLSSKSRVSPLKTVSLPRLELCATLLLSKLVEKLISVFKSRFSPTSVTLWSDSQIVLCWLKAHPSRWTVFVANRVAQVQEITSQFKWRYIKTELNPADLPTRGVPIQAVENCQKWWQGPDFLQDAKWVLPEDNTYSELFKPPEERKVTLVVSQSTPYNEFWTVLLNRFSKFSKLQRIIAYVLRFVYNLKSKGSKVTDPLSISELESSLRLIIKILQERHFSKPIRELSSNRFVSDKQLQKLSPFLDSEGFLRVGGRIANADISFDQKHPFLLPSHNYIVSLMLTQEHIRLGHAGAQTVLSNFRLRFWSLNGLREIKAIIRKCRWSLDYLNRLQNRPKWFYPSENLTVNSLVLLKEDNFSPLSWPLARIIEVFPGSDGKTRAVKLKTKDGIFVRSIVKVCPLPHP</sequence>
<evidence type="ECO:0000313" key="2">
    <source>
        <dbReference type="EMBL" id="KAJ8977063.1"/>
    </source>
</evidence>
<evidence type="ECO:0000313" key="3">
    <source>
        <dbReference type="Proteomes" id="UP001162164"/>
    </source>
</evidence>
<gene>
    <name evidence="2" type="ORF">NQ317_017225</name>
</gene>
<dbReference type="Pfam" id="PF05380">
    <property type="entry name" value="Peptidase_A17"/>
    <property type="match status" value="1"/>
</dbReference>
<dbReference type="InterPro" id="IPR040676">
    <property type="entry name" value="DUF5641"/>
</dbReference>
<dbReference type="InterPro" id="IPR043502">
    <property type="entry name" value="DNA/RNA_pol_sf"/>
</dbReference>
<keyword evidence="3" id="KW-1185">Reference proteome</keyword>
<dbReference type="InterPro" id="IPR008042">
    <property type="entry name" value="Retrotrans_Pao"/>
</dbReference>
<comment type="caution">
    <text evidence="2">The sequence shown here is derived from an EMBL/GenBank/DDBJ whole genome shotgun (WGS) entry which is preliminary data.</text>
</comment>
<dbReference type="Proteomes" id="UP001162164">
    <property type="component" value="Unassembled WGS sequence"/>
</dbReference>
<proteinExistence type="predicted"/>
<dbReference type="EMBL" id="JAPWTJ010000591">
    <property type="protein sequence ID" value="KAJ8977063.1"/>
    <property type="molecule type" value="Genomic_DNA"/>
</dbReference>
<dbReference type="Pfam" id="PF18701">
    <property type="entry name" value="DUF5641"/>
    <property type="match status" value="1"/>
</dbReference>
<accession>A0ABQ9JHF3</accession>
<protein>
    <recommendedName>
        <fullName evidence="1">DUF5641 domain-containing protein</fullName>
    </recommendedName>
</protein>
<evidence type="ECO:0000259" key="1">
    <source>
        <dbReference type="Pfam" id="PF18701"/>
    </source>
</evidence>
<feature type="domain" description="DUF5641" evidence="1">
    <location>
        <begin position="744"/>
        <end position="822"/>
    </location>
</feature>
<dbReference type="PANTHER" id="PTHR47331">
    <property type="entry name" value="PHD-TYPE DOMAIN-CONTAINING PROTEIN"/>
    <property type="match status" value="1"/>
</dbReference>
<reference evidence="2" key="1">
    <citation type="journal article" date="2023" name="Insect Mol. Biol.">
        <title>Genome sequencing provides insights into the evolution of gene families encoding plant cell wall-degrading enzymes in longhorned beetles.</title>
        <authorList>
            <person name="Shin N.R."/>
            <person name="Okamura Y."/>
            <person name="Kirsch R."/>
            <person name="Pauchet Y."/>
        </authorList>
    </citation>
    <scope>NUCLEOTIDE SEQUENCE</scope>
    <source>
        <strain evidence="2">MMC_N1</strain>
    </source>
</reference>